<name>A0A2K8Z7L4_9BACT</name>
<dbReference type="KEGG" id="spir:CWM47_30860"/>
<feature type="domain" description="Glucose-methanol-choline oxidoreductase C-terminal" evidence="6">
    <location>
        <begin position="444"/>
        <end position="499"/>
    </location>
</feature>
<comment type="similarity">
    <text evidence="1">Belongs to the GMC oxidoreductase family.</text>
</comment>
<evidence type="ECO:0000256" key="1">
    <source>
        <dbReference type="ARBA" id="ARBA00010790"/>
    </source>
</evidence>
<accession>A0A2K8Z7L4</accession>
<dbReference type="Pfam" id="PF05199">
    <property type="entry name" value="GMC_oxred_C"/>
    <property type="match status" value="1"/>
</dbReference>
<keyword evidence="4" id="KW-0560">Oxidoreductase</keyword>
<dbReference type="EMBL" id="CP025096">
    <property type="protein sequence ID" value="AUD05863.1"/>
    <property type="molecule type" value="Genomic_DNA"/>
</dbReference>
<keyword evidence="3" id="KW-0274">FAD</keyword>
<organism evidence="7 8">
    <name type="scientific">Spirosoma pollinicola</name>
    <dbReference type="NCBI Taxonomy" id="2057025"/>
    <lineage>
        <taxon>Bacteria</taxon>
        <taxon>Pseudomonadati</taxon>
        <taxon>Bacteroidota</taxon>
        <taxon>Cytophagia</taxon>
        <taxon>Cytophagales</taxon>
        <taxon>Cytophagaceae</taxon>
        <taxon>Spirosoma</taxon>
    </lineage>
</organism>
<sequence length="513" mass="56824">METYDLIIIGTGAGGGTLLHQLKGSGKRILVLERGGYLPREKANWNSKDVFQKERYHTNEVWKTNEGKDLHPGTGYWVGGNTKVYGAALFRLREQDFDELQHEGGISPAWPLKYVDFESYYTAAEQLYQVHGKMGIDPTEPFRTEDYTYPAVSHEPRIQELHDALVNDGHMPFNMPVAIRLNEADPLNSPCIRCNTCDGYPCMIHAKSDADITCVRPSLDQETVTLLINAKVDQLITSEDGKAIDYINVTIDGKPRQFRAAIVVVACGAINSAALLLKSANEKHPNGLANGSGQLGRNFMKHNSAAMLGISLKENPTSFQKTLACNDYYFGDRDFPYPMGHVQLLGKSDKGQIAPDAPFFTPGVVLSEMADHSVDWWFTGEDLPDENNRVAVIDGQIHLNYTENNLTGFNRLIATWKEVLAKIDTKHVFMPHDIYLSKDIPLAGVAHQVGTARFGTDPNTSVLDLNCKAHEIDNLYVVDGSFFPSIGAVNPSLTIMANAFRVAEHLTKTLNAL</sequence>
<dbReference type="PANTHER" id="PTHR46056:SF12">
    <property type="entry name" value="LONG-CHAIN-ALCOHOL OXIDASE"/>
    <property type="match status" value="1"/>
</dbReference>
<dbReference type="GO" id="GO:0016614">
    <property type="term" value="F:oxidoreductase activity, acting on CH-OH group of donors"/>
    <property type="evidence" value="ECO:0007669"/>
    <property type="project" value="InterPro"/>
</dbReference>
<dbReference type="PANTHER" id="PTHR46056">
    <property type="entry name" value="LONG-CHAIN-ALCOHOL OXIDASE"/>
    <property type="match status" value="1"/>
</dbReference>
<evidence type="ECO:0000259" key="5">
    <source>
        <dbReference type="Pfam" id="PF00732"/>
    </source>
</evidence>
<proteinExistence type="inferred from homology"/>
<dbReference type="Gene3D" id="3.50.50.60">
    <property type="entry name" value="FAD/NAD(P)-binding domain"/>
    <property type="match status" value="2"/>
</dbReference>
<evidence type="ECO:0000256" key="4">
    <source>
        <dbReference type="ARBA" id="ARBA00023002"/>
    </source>
</evidence>
<dbReference type="InterPro" id="IPR007867">
    <property type="entry name" value="GMC_OxRtase_C"/>
</dbReference>
<evidence type="ECO:0000256" key="2">
    <source>
        <dbReference type="ARBA" id="ARBA00022630"/>
    </source>
</evidence>
<dbReference type="InterPro" id="IPR000172">
    <property type="entry name" value="GMC_OxRdtase_N"/>
</dbReference>
<keyword evidence="2" id="KW-0285">Flavoprotein</keyword>
<dbReference type="RefSeq" id="WP_100992414.1">
    <property type="nucleotide sequence ID" value="NZ_CP025096.1"/>
</dbReference>
<feature type="domain" description="Glucose-methanol-choline oxidoreductase N-terminal" evidence="5">
    <location>
        <begin position="68"/>
        <end position="302"/>
    </location>
</feature>
<dbReference type="GO" id="GO:0050660">
    <property type="term" value="F:flavin adenine dinucleotide binding"/>
    <property type="evidence" value="ECO:0007669"/>
    <property type="project" value="InterPro"/>
</dbReference>
<keyword evidence="8" id="KW-1185">Reference proteome</keyword>
<dbReference type="OrthoDB" id="9787779at2"/>
<gene>
    <name evidence="7" type="ORF">CWM47_30860</name>
</gene>
<protein>
    <submittedName>
        <fullName evidence="7">Dehydrogenase</fullName>
    </submittedName>
</protein>
<dbReference type="InterPro" id="IPR036188">
    <property type="entry name" value="FAD/NAD-bd_sf"/>
</dbReference>
<evidence type="ECO:0000313" key="8">
    <source>
        <dbReference type="Proteomes" id="UP000232883"/>
    </source>
</evidence>
<dbReference type="SUPFAM" id="SSF51905">
    <property type="entry name" value="FAD/NAD(P)-binding domain"/>
    <property type="match status" value="1"/>
</dbReference>
<evidence type="ECO:0000313" key="7">
    <source>
        <dbReference type="EMBL" id="AUD05863.1"/>
    </source>
</evidence>
<dbReference type="AlphaFoldDB" id="A0A2K8Z7L4"/>
<dbReference type="Pfam" id="PF00732">
    <property type="entry name" value="GMC_oxred_N"/>
    <property type="match status" value="1"/>
</dbReference>
<evidence type="ECO:0000256" key="3">
    <source>
        <dbReference type="ARBA" id="ARBA00022827"/>
    </source>
</evidence>
<evidence type="ECO:0000259" key="6">
    <source>
        <dbReference type="Pfam" id="PF05199"/>
    </source>
</evidence>
<dbReference type="Proteomes" id="UP000232883">
    <property type="component" value="Chromosome"/>
</dbReference>
<reference evidence="7 8" key="1">
    <citation type="submission" date="2017-11" db="EMBL/GenBank/DDBJ databases">
        <title>Taxonomic description and genome sequences of Spirosoma HA7 sp. nov., isolated from pollen microhabitat of Corylus avellana.</title>
        <authorList>
            <person name="Ambika Manirajan B."/>
            <person name="Suarez C."/>
            <person name="Ratering S."/>
            <person name="Geissler-Plaum R."/>
            <person name="Cardinale M."/>
            <person name="Sylvia S."/>
        </authorList>
    </citation>
    <scope>NUCLEOTIDE SEQUENCE [LARGE SCALE GENOMIC DNA]</scope>
    <source>
        <strain evidence="7 8">HA7</strain>
    </source>
</reference>